<name>A0A8T1GVH8_9STRA</name>
<evidence type="ECO:0000313" key="2">
    <source>
        <dbReference type="Proteomes" id="UP000697107"/>
    </source>
</evidence>
<reference evidence="1" key="1">
    <citation type="submission" date="2018-10" db="EMBL/GenBank/DDBJ databases">
        <title>Effector identification in a new, highly contiguous assembly of the strawberry crown rot pathogen Phytophthora cactorum.</title>
        <authorList>
            <person name="Armitage A.D."/>
            <person name="Nellist C.F."/>
            <person name="Bates H."/>
            <person name="Vickerstaff R.J."/>
            <person name="Harrison R.J."/>
        </authorList>
    </citation>
    <scope>NUCLEOTIDE SEQUENCE</scope>
    <source>
        <strain evidence="1">P415</strain>
    </source>
</reference>
<sequence>MESVKKGAIARLRVWRVGNDSSSNSESEGEDDAGEDDEVEVIEVVVRDRRNAYPNAFKLKVLDDINPGITVTEAARLHGIKSRTAGRVNSFPHFDEVIQWFKQMRRDDFPLKTSHVLQFVREEYPEFTKDYLAKNKEESLGLFTLDLEAAQRKFASEVGTKVSATYARACIFNADETAVYYDATPTRIISERGSKKSVKIKGRTRSV</sequence>
<proteinExistence type="predicted"/>
<protein>
    <submittedName>
        <fullName evidence="1">Uncharacterized protein</fullName>
    </submittedName>
</protein>
<evidence type="ECO:0000313" key="1">
    <source>
        <dbReference type="EMBL" id="KAG2996904.1"/>
    </source>
</evidence>
<dbReference type="EMBL" id="RCML01000031">
    <property type="protein sequence ID" value="KAG2996904.1"/>
    <property type="molecule type" value="Genomic_DNA"/>
</dbReference>
<dbReference type="VEuPathDB" id="FungiDB:PC110_g5440"/>
<accession>A0A8T1GVH8</accession>
<comment type="caution">
    <text evidence="1">The sequence shown here is derived from an EMBL/GenBank/DDBJ whole genome shotgun (WGS) entry which is preliminary data.</text>
</comment>
<organism evidence="1 2">
    <name type="scientific">Phytophthora cactorum</name>
    <dbReference type="NCBI Taxonomy" id="29920"/>
    <lineage>
        <taxon>Eukaryota</taxon>
        <taxon>Sar</taxon>
        <taxon>Stramenopiles</taxon>
        <taxon>Oomycota</taxon>
        <taxon>Peronosporomycetes</taxon>
        <taxon>Peronosporales</taxon>
        <taxon>Peronosporaceae</taxon>
        <taxon>Phytophthora</taxon>
    </lineage>
</organism>
<dbReference type="Proteomes" id="UP000697107">
    <property type="component" value="Unassembled WGS sequence"/>
</dbReference>
<dbReference type="AlphaFoldDB" id="A0A8T1GVH8"/>
<gene>
    <name evidence="1" type="ORF">PC118_g2232</name>
</gene>